<keyword evidence="2" id="KW-0378">Hydrolase</keyword>
<keyword evidence="1 2" id="KW-0443">Lipid metabolism</keyword>
<dbReference type="Pfam" id="PF01734">
    <property type="entry name" value="Patatin"/>
    <property type="match status" value="1"/>
</dbReference>
<reference evidence="4 5" key="1">
    <citation type="submission" date="2020-07" db="EMBL/GenBank/DDBJ databases">
        <title>Spirosoma foliorum sp. nov., isolated from the leaves on the Nejang mountain Korea, Republic of.</title>
        <authorList>
            <person name="Ho H."/>
            <person name="Lee Y.-J."/>
            <person name="Nurcahyanto D.-A."/>
            <person name="Kim S.-G."/>
        </authorList>
    </citation>
    <scope>NUCLEOTIDE SEQUENCE [LARGE SCALE GENOMIC DNA]</scope>
    <source>
        <strain evidence="4 5">PL0136</strain>
    </source>
</reference>
<dbReference type="InterPro" id="IPR016035">
    <property type="entry name" value="Acyl_Trfase/lysoPLipase"/>
</dbReference>
<feature type="active site" description="Proton acceptor" evidence="2">
    <location>
        <position position="198"/>
    </location>
</feature>
<keyword evidence="5" id="KW-1185">Reference proteome</keyword>
<evidence type="ECO:0000313" key="4">
    <source>
        <dbReference type="EMBL" id="QMW02993.1"/>
    </source>
</evidence>
<evidence type="ECO:0000256" key="1">
    <source>
        <dbReference type="ARBA" id="ARBA00023098"/>
    </source>
</evidence>
<dbReference type="Gene3D" id="3.40.1090.10">
    <property type="entry name" value="Cytosolic phospholipase A2 catalytic domain"/>
    <property type="match status" value="1"/>
</dbReference>
<dbReference type="GO" id="GO:0016042">
    <property type="term" value="P:lipid catabolic process"/>
    <property type="evidence" value="ECO:0007669"/>
    <property type="project" value="UniProtKB-UniRule"/>
</dbReference>
<proteinExistence type="predicted"/>
<keyword evidence="2" id="KW-0442">Lipid degradation</keyword>
<dbReference type="KEGG" id="sfol:H3H32_34785"/>
<dbReference type="RefSeq" id="WP_182460282.1">
    <property type="nucleotide sequence ID" value="NZ_CP059732.1"/>
</dbReference>
<evidence type="ECO:0000313" key="5">
    <source>
        <dbReference type="Proteomes" id="UP000515369"/>
    </source>
</evidence>
<dbReference type="AlphaFoldDB" id="A0A7G5GVV1"/>
<dbReference type="SUPFAM" id="SSF52151">
    <property type="entry name" value="FabD/lysophospholipase-like"/>
    <property type="match status" value="1"/>
</dbReference>
<dbReference type="EMBL" id="CP059732">
    <property type="protein sequence ID" value="QMW02993.1"/>
    <property type="molecule type" value="Genomic_DNA"/>
</dbReference>
<sequence>MASTENRPFYLGLCMAGAISAGAYTAGVMDYLIEALDRWEQARNSKVHDPRIPKHRVILDSMTGASAGGMTAAIAAAALHDHIDPVNQKNGGYLNFKGKNKLYQAWVDLLADEMLPIMLDDDDLPEHGAASVLNSNFIDQIAQDMLEVKEPFPPRTYVAENLEICISMSNLTGFQEVIKFDNDSETHRTISDPEHEVDGRYISLNHRDFGHFIVSKQENKDGIIPIQFGDESNDGLRTLRDCAMATGAFPIGLRWRPVYREGKYLRLNRFINYRAPKAIFGLEDDKVYASVNVDGGLLNNEPFEIAQDILEFRNREKKTDPKTAEVEWKYIQQEPEVNKERYAWEVNNLTGASVLMIEPFPTVENAPQIKPERRILLKTLIGQIYSTMRTQLRFKQENLQQAVNQNLISKYIIAPTRIDGKRKIVGSLAIACGSLGGFGGFLTKQYRTHDFQLGRLNCQKFLREHFRIDADTDNLIFVAGYSDPAARKTFAFESQGKCYLPIIPDIDPEHLEKAVSDDRSNPITPLDEPIPVYPARTVTELRKLLGRSRTALKTRLFAILKANGAFANPWIGLGVRLFKSKIMGALADQVEEIVIEDLYDHDLLKKNIIRLTKELLKNRPAVGTTDAD</sequence>
<protein>
    <submittedName>
        <fullName evidence="4">Patatin-like phospholipase family protein</fullName>
    </submittedName>
</protein>
<organism evidence="4 5">
    <name type="scientific">Spirosoma foliorum</name>
    <dbReference type="NCBI Taxonomy" id="2710596"/>
    <lineage>
        <taxon>Bacteria</taxon>
        <taxon>Pseudomonadati</taxon>
        <taxon>Bacteroidota</taxon>
        <taxon>Cytophagia</taxon>
        <taxon>Cytophagales</taxon>
        <taxon>Cytophagaceae</taxon>
        <taxon>Spirosoma</taxon>
    </lineage>
</organism>
<feature type="short sequence motif" description="GXSXG" evidence="2">
    <location>
        <begin position="64"/>
        <end position="68"/>
    </location>
</feature>
<evidence type="ECO:0000256" key="2">
    <source>
        <dbReference type="PROSITE-ProRule" id="PRU01161"/>
    </source>
</evidence>
<evidence type="ECO:0000259" key="3">
    <source>
        <dbReference type="PROSITE" id="PS51635"/>
    </source>
</evidence>
<comment type="caution">
    <text evidence="2">Lacks conserved residue(s) required for the propagation of feature annotation.</text>
</comment>
<gene>
    <name evidence="4" type="ORF">H3H32_34785</name>
</gene>
<dbReference type="GO" id="GO:0016787">
    <property type="term" value="F:hydrolase activity"/>
    <property type="evidence" value="ECO:0007669"/>
    <property type="project" value="UniProtKB-UniRule"/>
</dbReference>
<feature type="active site" description="Nucleophile" evidence="2">
    <location>
        <position position="66"/>
    </location>
</feature>
<dbReference type="InterPro" id="IPR002641">
    <property type="entry name" value="PNPLA_dom"/>
</dbReference>
<feature type="domain" description="PNPLA" evidence="3">
    <location>
        <begin position="13"/>
        <end position="213"/>
    </location>
</feature>
<name>A0A7G5GVV1_9BACT</name>
<accession>A0A7G5GVV1</accession>
<dbReference type="Proteomes" id="UP000515369">
    <property type="component" value="Chromosome"/>
</dbReference>
<dbReference type="PROSITE" id="PS51635">
    <property type="entry name" value="PNPLA"/>
    <property type="match status" value="1"/>
</dbReference>